<dbReference type="InParanoid" id="A0A409YQ65"/>
<keyword evidence="3" id="KW-1185">Reference proteome</keyword>
<sequence length="475" mass="52509">MQGHSHLPRDIPSFTAHPGQDLVLPDDLASHFRHALDLDAQRSVRDDEDNEEVPLDPLGLRRSPRLAVQNSPPTLRQTPAALGRIEKTRSKDKSKLRRFIQRRATAPSPLPQSHRPRPSAVDRFSSLKFTKTPLISEALPAGIWVGKRLGKTITRKQWSVNELISVGFRLIEWEGRAPRVILDRSRRICAVLAGCPNDPTWDASVKNAAAAMVCARVSGVKNKAFPSDPDVHRRGVFTAIPTGVSFGSGQKVPGNLLLTRHKREIVDRLLENRNIKRIAGFQSGFYFPKVYQNYYETLSALYDHHPSLRPNFPGVSIYPACTFNLGPLTATFEHTDSANVPYGLCAITALGNFDPKRGGHLILFDLKLVIEFPPGSTVLIPSSVLRHGNTPVVGDGAYRMSFTQYCAGGLFRWVNYGFQTGKRLLGSGKAGAERKAEVDGTLQERTRSALGLFSTLESLAVDRKRVFPVASLVTK</sequence>
<dbReference type="Proteomes" id="UP000284706">
    <property type="component" value="Unassembled WGS sequence"/>
</dbReference>
<dbReference type="STRING" id="231916.A0A409YQ65"/>
<protein>
    <submittedName>
        <fullName evidence="2">Uncharacterized protein</fullName>
    </submittedName>
</protein>
<gene>
    <name evidence="2" type="ORF">CVT26_012233</name>
</gene>
<organism evidence="2 3">
    <name type="scientific">Gymnopilus dilepis</name>
    <dbReference type="NCBI Taxonomy" id="231916"/>
    <lineage>
        <taxon>Eukaryota</taxon>
        <taxon>Fungi</taxon>
        <taxon>Dikarya</taxon>
        <taxon>Basidiomycota</taxon>
        <taxon>Agaricomycotina</taxon>
        <taxon>Agaricomycetes</taxon>
        <taxon>Agaricomycetidae</taxon>
        <taxon>Agaricales</taxon>
        <taxon>Agaricineae</taxon>
        <taxon>Hymenogastraceae</taxon>
        <taxon>Gymnopilus</taxon>
    </lineage>
</organism>
<proteinExistence type="predicted"/>
<dbReference type="EMBL" id="NHYE01000514">
    <property type="protein sequence ID" value="PPR05147.1"/>
    <property type="molecule type" value="Genomic_DNA"/>
</dbReference>
<feature type="compositionally biased region" description="Polar residues" evidence="1">
    <location>
        <begin position="68"/>
        <end position="77"/>
    </location>
</feature>
<evidence type="ECO:0000313" key="3">
    <source>
        <dbReference type="Proteomes" id="UP000284706"/>
    </source>
</evidence>
<dbReference type="Gene3D" id="3.60.130.30">
    <property type="match status" value="1"/>
</dbReference>
<accession>A0A409YQ65</accession>
<feature type="region of interest" description="Disordered" evidence="1">
    <location>
        <begin position="43"/>
        <end position="97"/>
    </location>
</feature>
<feature type="compositionally biased region" description="Basic and acidic residues" evidence="1">
    <location>
        <begin position="84"/>
        <end position="93"/>
    </location>
</feature>
<reference evidence="2 3" key="1">
    <citation type="journal article" date="2018" name="Evol. Lett.">
        <title>Horizontal gene cluster transfer increased hallucinogenic mushroom diversity.</title>
        <authorList>
            <person name="Reynolds H.T."/>
            <person name="Vijayakumar V."/>
            <person name="Gluck-Thaler E."/>
            <person name="Korotkin H.B."/>
            <person name="Matheny P.B."/>
            <person name="Slot J.C."/>
        </authorList>
    </citation>
    <scope>NUCLEOTIDE SEQUENCE [LARGE SCALE GENOMIC DNA]</scope>
    <source>
        <strain evidence="2 3">SRW20</strain>
    </source>
</reference>
<evidence type="ECO:0000256" key="1">
    <source>
        <dbReference type="SAM" id="MobiDB-lite"/>
    </source>
</evidence>
<name>A0A409YQ65_9AGAR</name>
<dbReference type="OrthoDB" id="3245313at2759"/>
<dbReference type="AlphaFoldDB" id="A0A409YQ65"/>
<comment type="caution">
    <text evidence="2">The sequence shown here is derived from an EMBL/GenBank/DDBJ whole genome shotgun (WGS) entry which is preliminary data.</text>
</comment>
<evidence type="ECO:0000313" key="2">
    <source>
        <dbReference type="EMBL" id="PPR05147.1"/>
    </source>
</evidence>